<keyword evidence="4" id="KW-1185">Reference proteome</keyword>
<sequence length="138" mass="14015">MVRITLALSFATSALALVPVPRQALDPNAVGGMTIGEAGRVCGSNLELKCCNQEESSSGVQVPEDRGLLGNLLNGILGEDGLGIFDQCSPLSVTGLIGGTDIVNNHCRQKVACCDSNPVVSGGLINLGLPCIAIGGII</sequence>
<dbReference type="GO" id="GO:0005199">
    <property type="term" value="F:structural constituent of cell wall"/>
    <property type="evidence" value="ECO:0007669"/>
    <property type="project" value="InterPro"/>
</dbReference>
<comment type="subcellular location">
    <subcellularLocation>
        <location evidence="2">Secreted</location>
        <location evidence="2">Cell wall</location>
    </subcellularLocation>
</comment>
<comment type="caution">
    <text evidence="3">The sequence shown here is derived from an EMBL/GenBank/DDBJ whole genome shotgun (WGS) entry which is preliminary data.</text>
</comment>
<proteinExistence type="inferred from homology"/>
<gene>
    <name evidence="3" type="ORF">F5Z01DRAFT_267268</name>
</gene>
<evidence type="ECO:0000256" key="2">
    <source>
        <dbReference type="RuleBase" id="RU365009"/>
    </source>
</evidence>
<feature type="signal peptide" evidence="2">
    <location>
        <begin position="1"/>
        <end position="16"/>
    </location>
</feature>
<keyword evidence="2" id="KW-0732">Signal</keyword>
<dbReference type="Pfam" id="PF01185">
    <property type="entry name" value="Hydrophobin"/>
    <property type="match status" value="1"/>
</dbReference>
<keyword evidence="1 2" id="KW-1015">Disulfide bond</keyword>
<keyword evidence="2" id="KW-0134">Cell wall</keyword>
<name>A0A9P7ZGR7_9HYPO</name>
<dbReference type="OrthoDB" id="4225815at2759"/>
<feature type="chain" id="PRO_5040534850" description="Hydrophobin" evidence="2">
    <location>
        <begin position="17"/>
        <end position="138"/>
    </location>
</feature>
<protein>
    <recommendedName>
        <fullName evidence="2">Hydrophobin</fullName>
    </recommendedName>
</protein>
<dbReference type="CDD" id="cd23507">
    <property type="entry name" value="hydrophobin_I"/>
    <property type="match status" value="1"/>
</dbReference>
<reference evidence="3" key="1">
    <citation type="journal article" date="2021" name="IMA Fungus">
        <title>Genomic characterization of three marine fungi, including Emericellopsis atlantica sp. nov. with signatures of a generalist lifestyle and marine biomass degradation.</title>
        <authorList>
            <person name="Hagestad O.C."/>
            <person name="Hou L."/>
            <person name="Andersen J.H."/>
            <person name="Hansen E.H."/>
            <person name="Altermark B."/>
            <person name="Li C."/>
            <person name="Kuhnert E."/>
            <person name="Cox R.J."/>
            <person name="Crous P.W."/>
            <person name="Spatafora J.W."/>
            <person name="Lail K."/>
            <person name="Amirebrahimi M."/>
            <person name="Lipzen A."/>
            <person name="Pangilinan J."/>
            <person name="Andreopoulos W."/>
            <person name="Hayes R.D."/>
            <person name="Ng V."/>
            <person name="Grigoriev I.V."/>
            <person name="Jackson S.A."/>
            <person name="Sutton T.D.S."/>
            <person name="Dobson A.D.W."/>
            <person name="Rama T."/>
        </authorList>
    </citation>
    <scope>NUCLEOTIDE SEQUENCE</scope>
    <source>
        <strain evidence="3">TS7</strain>
    </source>
</reference>
<dbReference type="SMART" id="SM00075">
    <property type="entry name" value="HYDRO"/>
    <property type="match status" value="1"/>
</dbReference>
<organism evidence="3 4">
    <name type="scientific">Emericellopsis atlantica</name>
    <dbReference type="NCBI Taxonomy" id="2614577"/>
    <lineage>
        <taxon>Eukaryota</taxon>
        <taxon>Fungi</taxon>
        <taxon>Dikarya</taxon>
        <taxon>Ascomycota</taxon>
        <taxon>Pezizomycotina</taxon>
        <taxon>Sordariomycetes</taxon>
        <taxon>Hypocreomycetidae</taxon>
        <taxon>Hypocreales</taxon>
        <taxon>Bionectriaceae</taxon>
        <taxon>Emericellopsis</taxon>
    </lineage>
</organism>
<accession>A0A9P7ZGR7</accession>
<comment type="similarity">
    <text evidence="2">Belongs to the fungal hydrophobin family.</text>
</comment>
<keyword evidence="2" id="KW-0964">Secreted</keyword>
<dbReference type="RefSeq" id="XP_046115723.1">
    <property type="nucleotide sequence ID" value="XM_046258641.1"/>
</dbReference>
<evidence type="ECO:0000256" key="1">
    <source>
        <dbReference type="ARBA" id="ARBA00023157"/>
    </source>
</evidence>
<dbReference type="Proteomes" id="UP000887229">
    <property type="component" value="Unassembled WGS sequence"/>
</dbReference>
<dbReference type="GeneID" id="70289544"/>
<dbReference type="AlphaFoldDB" id="A0A9P7ZGR7"/>
<dbReference type="EMBL" id="MU251266">
    <property type="protein sequence ID" value="KAG9251799.1"/>
    <property type="molecule type" value="Genomic_DNA"/>
</dbReference>
<dbReference type="GO" id="GO:0009277">
    <property type="term" value="C:fungal-type cell wall"/>
    <property type="evidence" value="ECO:0007669"/>
    <property type="project" value="InterPro"/>
</dbReference>
<dbReference type="InterPro" id="IPR001338">
    <property type="entry name" value="Class_I_Hydrophobin"/>
</dbReference>
<evidence type="ECO:0000313" key="3">
    <source>
        <dbReference type="EMBL" id="KAG9251799.1"/>
    </source>
</evidence>
<evidence type="ECO:0000313" key="4">
    <source>
        <dbReference type="Proteomes" id="UP000887229"/>
    </source>
</evidence>